<evidence type="ECO:0000259" key="14">
    <source>
        <dbReference type="Pfam" id="PF01467"/>
    </source>
</evidence>
<dbReference type="EC" id="2.7.7.70" evidence="11"/>
<dbReference type="InterPro" id="IPR011914">
    <property type="entry name" value="RfaE_dom_II"/>
</dbReference>
<keyword evidence="3 11" id="KW-0808">Transferase</keyword>
<keyword evidence="6 11" id="KW-0418">Kinase</keyword>
<dbReference type="NCBIfam" id="TIGR02199">
    <property type="entry name" value="rfaE_dom_II"/>
    <property type="match status" value="1"/>
</dbReference>
<evidence type="ECO:0000256" key="8">
    <source>
        <dbReference type="ARBA" id="ARBA00023268"/>
    </source>
</evidence>
<keyword evidence="9 11" id="KW-0119">Carbohydrate metabolism</keyword>
<dbReference type="InterPro" id="IPR011611">
    <property type="entry name" value="PfkB_dom"/>
</dbReference>
<evidence type="ECO:0000256" key="7">
    <source>
        <dbReference type="ARBA" id="ARBA00022840"/>
    </source>
</evidence>
<keyword evidence="16" id="KW-1185">Reference proteome</keyword>
<feature type="region of interest" description="Ribokinase" evidence="11">
    <location>
        <begin position="1"/>
        <end position="366"/>
    </location>
</feature>
<evidence type="ECO:0000256" key="4">
    <source>
        <dbReference type="ARBA" id="ARBA00022695"/>
    </source>
</evidence>
<feature type="binding site" evidence="11">
    <location>
        <begin position="243"/>
        <end position="246"/>
    </location>
    <ligand>
        <name>ATP</name>
        <dbReference type="ChEBI" id="CHEBI:30616"/>
    </ligand>
</feature>
<dbReference type="InterPro" id="IPR004821">
    <property type="entry name" value="Cyt_trans-like"/>
</dbReference>
<dbReference type="HAMAP" id="MF_01603">
    <property type="entry name" value="HldE"/>
    <property type="match status" value="1"/>
</dbReference>
<comment type="function">
    <text evidence="1 11">Catalyzes the phosphorylation of D-glycero-D-manno-heptose 7-phosphate at the C-1 position to selectively form D-glycero-beta-D-manno-heptose-1,7-bisphosphate.</text>
</comment>
<evidence type="ECO:0000256" key="2">
    <source>
        <dbReference type="ARBA" id="ARBA00003753"/>
    </source>
</evidence>
<dbReference type="InterPro" id="IPR023030">
    <property type="entry name" value="Bifunc_HldE"/>
</dbReference>
<evidence type="ECO:0000313" key="16">
    <source>
        <dbReference type="Proteomes" id="UP001595593"/>
    </source>
</evidence>
<dbReference type="CDD" id="cd01172">
    <property type="entry name" value="RfaE_like"/>
    <property type="match status" value="1"/>
</dbReference>
<dbReference type="EMBL" id="JBHRTN010000004">
    <property type="protein sequence ID" value="MFC3123983.1"/>
    <property type="molecule type" value="Genomic_DNA"/>
</dbReference>
<feature type="compositionally biased region" description="Pro residues" evidence="12">
    <location>
        <begin position="1"/>
        <end position="18"/>
    </location>
</feature>
<evidence type="ECO:0000256" key="12">
    <source>
        <dbReference type="SAM" id="MobiDB-lite"/>
    </source>
</evidence>
<evidence type="ECO:0000256" key="1">
    <source>
        <dbReference type="ARBA" id="ARBA00002319"/>
    </source>
</evidence>
<sequence>MQGPVPPSAPPAGPPDNPPAGNLAPAVAAVVTADGPAAPVNADLPEAVRQLKRASVLVVGDAMLDRYVYGQVTRISPEAPVPVLAVDREVAMPGGAGNVVRNLTALGAAVAFLSVVGDDQAGSDLTGLIGGQPRVEPWLLVQGGRATTTKTRYIASGQQIMRADHEIARPIHQRLADRLVRIAADTVAATSVMVLSDYRKGVLAHDVPERLIAAAKAAGRRVIVDPKGDDYSRYAGADVITPNRAELRLATGMPVDSEEEIVAAARALQTRHGFDAVLVTRSEDGMTLVEGGAVYHMPAEAPEVQDVSGAGDTVVAVLAAGYAAGLPLPIAARLANIAGGLVVGKVGTAVAREDDLMEALTPERGALRKVMRRAAAAEQVERWRQRGWRVGFTNGCFDLLHPGHVHLLEQARSWCDRLVVGLNADSSVKRLKGPTRPVQHEAARAAVLASLATVDLVTVFEEDTPVELISLLRPEVLVKGADYTVEQVVGGEMVQEWDGVVRLAELLPGNSTTATVARIRG</sequence>
<comment type="catalytic activity">
    <reaction evidence="11">
        <text>D-glycero-beta-D-manno-heptose 7-phosphate + ATP = D-glycero-beta-D-manno-heptose 1,7-bisphosphate + ADP + H(+)</text>
        <dbReference type="Rhea" id="RHEA:27473"/>
        <dbReference type="ChEBI" id="CHEBI:15378"/>
        <dbReference type="ChEBI" id="CHEBI:30616"/>
        <dbReference type="ChEBI" id="CHEBI:60204"/>
        <dbReference type="ChEBI" id="CHEBI:60208"/>
        <dbReference type="ChEBI" id="CHEBI:456216"/>
        <dbReference type="EC" id="2.7.1.167"/>
    </reaction>
</comment>
<comment type="pathway">
    <text evidence="11">Nucleotide-sugar biosynthesis; ADP-L-glycero-beta-D-manno-heptose biosynthesis; ADP-L-glycero-beta-D-manno-heptose from D-glycero-beta-D-manno-heptose 7-phosphate: step 1/4.</text>
</comment>
<dbReference type="NCBIfam" id="TIGR02198">
    <property type="entry name" value="rfaE_dom_I"/>
    <property type="match status" value="1"/>
</dbReference>
<evidence type="ECO:0000256" key="3">
    <source>
        <dbReference type="ARBA" id="ARBA00022679"/>
    </source>
</evidence>
<feature type="region of interest" description="Cytidylyltransferase" evidence="11">
    <location>
        <begin position="392"/>
        <end position="521"/>
    </location>
</feature>
<evidence type="ECO:0000256" key="6">
    <source>
        <dbReference type="ARBA" id="ARBA00022777"/>
    </source>
</evidence>
<dbReference type="NCBIfam" id="TIGR00125">
    <property type="entry name" value="cyt_tran_rel"/>
    <property type="match status" value="1"/>
</dbReference>
<dbReference type="SUPFAM" id="SSF53613">
    <property type="entry name" value="Ribokinase-like"/>
    <property type="match status" value="1"/>
</dbReference>
<dbReference type="Proteomes" id="UP001595593">
    <property type="component" value="Unassembled WGS sequence"/>
</dbReference>
<comment type="caution">
    <text evidence="15">The sequence shown here is derived from an EMBL/GenBank/DDBJ whole genome shotgun (WGS) entry which is preliminary data.</text>
</comment>
<accession>A0ABV7FXI0</accession>
<evidence type="ECO:0000256" key="5">
    <source>
        <dbReference type="ARBA" id="ARBA00022741"/>
    </source>
</evidence>
<dbReference type="InterPro" id="IPR014729">
    <property type="entry name" value="Rossmann-like_a/b/a_fold"/>
</dbReference>
<feature type="domain" description="Carbohydrate kinase PfkB" evidence="13">
    <location>
        <begin position="54"/>
        <end position="350"/>
    </location>
</feature>
<evidence type="ECO:0000256" key="11">
    <source>
        <dbReference type="HAMAP-Rule" id="MF_01603"/>
    </source>
</evidence>
<evidence type="ECO:0000259" key="13">
    <source>
        <dbReference type="Pfam" id="PF00294"/>
    </source>
</evidence>
<evidence type="ECO:0000256" key="9">
    <source>
        <dbReference type="ARBA" id="ARBA00023277"/>
    </source>
</evidence>
<dbReference type="Pfam" id="PF00294">
    <property type="entry name" value="PfkB"/>
    <property type="match status" value="1"/>
</dbReference>
<name>A0ABV7FXI0_9PROT</name>
<protein>
    <recommendedName>
        <fullName evidence="11">Bifunctional protein HldE</fullName>
    </recommendedName>
    <domain>
        <recommendedName>
            <fullName evidence="11">D-beta-D-heptose 7-phosphate kinase</fullName>
            <ecNumber evidence="11">2.7.1.167</ecNumber>
        </recommendedName>
        <alternativeName>
            <fullName evidence="11">D-beta-D-heptose 7-phosphotransferase</fullName>
        </alternativeName>
        <alternativeName>
            <fullName evidence="11">D-glycero-beta-D-manno-heptose-7-phosphate kinase</fullName>
        </alternativeName>
    </domain>
    <domain>
        <recommendedName>
            <fullName evidence="11">D-beta-D-heptose 1-phosphate adenylyltransferase</fullName>
            <ecNumber evidence="11">2.7.7.70</ecNumber>
        </recommendedName>
        <alternativeName>
            <fullName evidence="11">D-glycero-beta-D-manno-heptose 1-phosphate adenylyltransferase</fullName>
        </alternativeName>
    </domain>
</protein>
<dbReference type="Gene3D" id="3.40.50.620">
    <property type="entry name" value="HUPs"/>
    <property type="match status" value="1"/>
</dbReference>
<keyword evidence="7 11" id="KW-0067">ATP-binding</keyword>
<dbReference type="EC" id="2.7.1.167" evidence="11"/>
<dbReference type="Gene3D" id="3.40.1190.20">
    <property type="match status" value="1"/>
</dbReference>
<keyword evidence="4 11" id="KW-0548">Nucleotidyltransferase</keyword>
<keyword evidence="8 11" id="KW-0511">Multifunctional enzyme</keyword>
<organism evidence="15 16">
    <name type="scientific">Teichococcus globiformis</name>
    <dbReference type="NCBI Taxonomy" id="2307229"/>
    <lineage>
        <taxon>Bacteria</taxon>
        <taxon>Pseudomonadati</taxon>
        <taxon>Pseudomonadota</taxon>
        <taxon>Alphaproteobacteria</taxon>
        <taxon>Acetobacterales</taxon>
        <taxon>Roseomonadaceae</taxon>
        <taxon>Roseomonas</taxon>
    </lineage>
</organism>
<comment type="pathway">
    <text evidence="11">Nucleotide-sugar biosynthesis; ADP-L-glycero-beta-D-manno-heptose biosynthesis; ADP-L-glycero-beta-D-manno-heptose from D-glycero-beta-D-manno-heptose 7-phosphate: step 3/4.</text>
</comment>
<evidence type="ECO:0000313" key="15">
    <source>
        <dbReference type="EMBL" id="MFC3123983.1"/>
    </source>
</evidence>
<comment type="subunit">
    <text evidence="11">Homodimer.</text>
</comment>
<feature type="active site" evidence="11">
    <location>
        <position position="312"/>
    </location>
</feature>
<dbReference type="Pfam" id="PF01467">
    <property type="entry name" value="CTP_transf_like"/>
    <property type="match status" value="1"/>
</dbReference>
<dbReference type="InterPro" id="IPR011913">
    <property type="entry name" value="RfaE_dom_I"/>
</dbReference>
<proteinExistence type="inferred from homology"/>
<comment type="similarity">
    <text evidence="11">In the N-terminal section; belongs to the carbohydrate kinase PfkB family.</text>
</comment>
<keyword evidence="5 11" id="KW-0547">Nucleotide-binding</keyword>
<comment type="catalytic activity">
    <reaction evidence="10 11">
        <text>D-glycero-beta-D-manno-heptose 1-phosphate + ATP + H(+) = ADP-D-glycero-beta-D-manno-heptose + diphosphate</text>
        <dbReference type="Rhea" id="RHEA:27465"/>
        <dbReference type="ChEBI" id="CHEBI:15378"/>
        <dbReference type="ChEBI" id="CHEBI:30616"/>
        <dbReference type="ChEBI" id="CHEBI:33019"/>
        <dbReference type="ChEBI" id="CHEBI:59967"/>
        <dbReference type="ChEBI" id="CHEBI:61593"/>
        <dbReference type="EC" id="2.7.7.70"/>
    </reaction>
</comment>
<feature type="region of interest" description="Disordered" evidence="12">
    <location>
        <begin position="1"/>
        <end position="23"/>
    </location>
</feature>
<evidence type="ECO:0000256" key="10">
    <source>
        <dbReference type="ARBA" id="ARBA00047428"/>
    </source>
</evidence>
<dbReference type="GO" id="GO:0016301">
    <property type="term" value="F:kinase activity"/>
    <property type="evidence" value="ECO:0007669"/>
    <property type="project" value="UniProtKB-KW"/>
</dbReference>
<dbReference type="PANTHER" id="PTHR46969:SF1">
    <property type="entry name" value="BIFUNCTIONAL PROTEIN HLDE"/>
    <property type="match status" value="1"/>
</dbReference>
<dbReference type="InterPro" id="IPR029056">
    <property type="entry name" value="Ribokinase-like"/>
</dbReference>
<reference evidence="16" key="1">
    <citation type="journal article" date="2019" name="Int. J. Syst. Evol. Microbiol.">
        <title>The Global Catalogue of Microorganisms (GCM) 10K type strain sequencing project: providing services to taxonomists for standard genome sequencing and annotation.</title>
        <authorList>
            <consortium name="The Broad Institute Genomics Platform"/>
            <consortium name="The Broad Institute Genome Sequencing Center for Infectious Disease"/>
            <person name="Wu L."/>
            <person name="Ma J."/>
        </authorList>
    </citation>
    <scope>NUCLEOTIDE SEQUENCE [LARGE SCALE GENOMIC DNA]</scope>
    <source>
        <strain evidence="16">KCTC 52094</strain>
    </source>
</reference>
<comment type="similarity">
    <text evidence="11">In the C-terminal section; belongs to the cytidylyltransferase family.</text>
</comment>
<dbReference type="SUPFAM" id="SSF52374">
    <property type="entry name" value="Nucleotidylyl transferase"/>
    <property type="match status" value="1"/>
</dbReference>
<dbReference type="PANTHER" id="PTHR46969">
    <property type="entry name" value="BIFUNCTIONAL PROTEIN HLDE"/>
    <property type="match status" value="1"/>
</dbReference>
<feature type="domain" description="Cytidyltransferase-like" evidence="14">
    <location>
        <begin position="392"/>
        <end position="506"/>
    </location>
</feature>
<gene>
    <name evidence="15" type="primary">rfaE1</name>
    <name evidence="11" type="synonym">hldE</name>
    <name evidence="15" type="ORF">ACFOD4_02825</name>
</gene>
<comment type="function">
    <text evidence="2 11">Catalyzes the ADP transfer from ATP to D-glycero-beta-D-manno-heptose 1-phosphate, yielding ADP-D-glycero-beta-D-manno-heptose.</text>
</comment>
<dbReference type="RefSeq" id="WP_379593524.1">
    <property type="nucleotide sequence ID" value="NZ_JBHRTN010000004.1"/>
</dbReference>